<sequence>MDNQQPSGTWRYNSVLGEMEDAIIRLEDDEQAPDPCLKSTIRAEHLTPLAFYRFYYLQLNQVQTTHPFASIHMTKYLTERRLWENYCKLSFHILILGGRNATMTSKFLRNNEVASQQNLSFGKLGS</sequence>
<accession>A0A9N9Q4F2</accession>
<reference evidence="1" key="1">
    <citation type="submission" date="2021-07" db="EMBL/GenBank/DDBJ databases">
        <authorList>
            <person name="Durling M."/>
        </authorList>
    </citation>
    <scope>NUCLEOTIDE SEQUENCE</scope>
</reference>
<protein>
    <submittedName>
        <fullName evidence="1">Uncharacterized protein</fullName>
    </submittedName>
</protein>
<dbReference type="OrthoDB" id="10382017at2759"/>
<evidence type="ECO:0000313" key="2">
    <source>
        <dbReference type="Proteomes" id="UP000701801"/>
    </source>
</evidence>
<organism evidence="1 2">
    <name type="scientific">Hymenoscyphus albidus</name>
    <dbReference type="NCBI Taxonomy" id="595503"/>
    <lineage>
        <taxon>Eukaryota</taxon>
        <taxon>Fungi</taxon>
        <taxon>Dikarya</taxon>
        <taxon>Ascomycota</taxon>
        <taxon>Pezizomycotina</taxon>
        <taxon>Leotiomycetes</taxon>
        <taxon>Helotiales</taxon>
        <taxon>Helotiaceae</taxon>
        <taxon>Hymenoscyphus</taxon>
    </lineage>
</organism>
<dbReference type="Proteomes" id="UP000701801">
    <property type="component" value="Unassembled WGS sequence"/>
</dbReference>
<dbReference type="EMBL" id="CAJVRM010000307">
    <property type="protein sequence ID" value="CAG8979335.1"/>
    <property type="molecule type" value="Genomic_DNA"/>
</dbReference>
<keyword evidence="2" id="KW-1185">Reference proteome</keyword>
<comment type="caution">
    <text evidence="1">The sequence shown here is derived from an EMBL/GenBank/DDBJ whole genome shotgun (WGS) entry which is preliminary data.</text>
</comment>
<evidence type="ECO:0000313" key="1">
    <source>
        <dbReference type="EMBL" id="CAG8979335.1"/>
    </source>
</evidence>
<name>A0A9N9Q4F2_9HELO</name>
<dbReference type="AlphaFoldDB" id="A0A9N9Q4F2"/>
<proteinExistence type="predicted"/>
<gene>
    <name evidence="1" type="ORF">HYALB_00002459</name>
</gene>